<comment type="caution">
    <text evidence="1">The sequence shown here is derived from an EMBL/GenBank/DDBJ whole genome shotgun (WGS) entry which is preliminary data.</text>
</comment>
<dbReference type="AlphaFoldDB" id="A0A812Y791"/>
<proteinExistence type="predicted"/>
<name>A0A812Y791_SYMPI</name>
<feature type="non-terminal residue" evidence="1">
    <location>
        <position position="1"/>
    </location>
</feature>
<evidence type="ECO:0000313" key="1">
    <source>
        <dbReference type="EMBL" id="CAE7763586.1"/>
    </source>
</evidence>
<dbReference type="EMBL" id="CAJNIZ010047171">
    <property type="protein sequence ID" value="CAE7763586.1"/>
    <property type="molecule type" value="Genomic_DNA"/>
</dbReference>
<accession>A0A812Y791</accession>
<keyword evidence="2" id="KW-1185">Reference proteome</keyword>
<evidence type="ECO:0000313" key="2">
    <source>
        <dbReference type="Proteomes" id="UP000649617"/>
    </source>
</evidence>
<reference evidence="1" key="1">
    <citation type="submission" date="2021-02" db="EMBL/GenBank/DDBJ databases">
        <authorList>
            <person name="Dougan E. K."/>
            <person name="Rhodes N."/>
            <person name="Thang M."/>
            <person name="Chan C."/>
        </authorList>
    </citation>
    <scope>NUCLEOTIDE SEQUENCE</scope>
</reference>
<organism evidence="1 2">
    <name type="scientific">Symbiodinium pilosum</name>
    <name type="common">Dinoflagellate</name>
    <dbReference type="NCBI Taxonomy" id="2952"/>
    <lineage>
        <taxon>Eukaryota</taxon>
        <taxon>Sar</taxon>
        <taxon>Alveolata</taxon>
        <taxon>Dinophyceae</taxon>
        <taxon>Suessiales</taxon>
        <taxon>Symbiodiniaceae</taxon>
        <taxon>Symbiodinium</taxon>
    </lineage>
</organism>
<protein>
    <submittedName>
        <fullName evidence="1">Uncharacterized protein</fullName>
    </submittedName>
</protein>
<sequence>YSDFDSVVQFSTYFNQHGLSALRELLIQATAAVAPPALFAAASAPTASRAPAMLGDLMSAEVE</sequence>
<gene>
    <name evidence="1" type="ORF">SPIL2461_LOCUS22332</name>
</gene>
<feature type="non-terminal residue" evidence="1">
    <location>
        <position position="63"/>
    </location>
</feature>
<dbReference type="Proteomes" id="UP000649617">
    <property type="component" value="Unassembled WGS sequence"/>
</dbReference>